<keyword evidence="2 5" id="KW-0732">Signal</keyword>
<reference evidence="7" key="2">
    <citation type="submission" date="2011-02" db="EMBL/GenBank/DDBJ databases">
        <authorList>
            <person name="MacLean D."/>
        </authorList>
    </citation>
    <scope>NUCLEOTIDE SEQUENCE</scope>
</reference>
<dbReference type="AlphaFoldDB" id="F0W8N5"/>
<dbReference type="InterPro" id="IPR045149">
    <property type="entry name" value="OS-9-like"/>
</dbReference>
<dbReference type="PROSITE" id="PS51914">
    <property type="entry name" value="MRH"/>
    <property type="match status" value="1"/>
</dbReference>
<dbReference type="HOGENOM" id="CLU_050153_0_0_1"/>
<dbReference type="EMBL" id="FR824081">
    <property type="protein sequence ID" value="CCA17492.1"/>
    <property type="molecule type" value="Genomic_DNA"/>
</dbReference>
<name>F0W8N5_9STRA</name>
<evidence type="ECO:0000256" key="3">
    <source>
        <dbReference type="ARBA" id="ARBA00022824"/>
    </source>
</evidence>
<evidence type="ECO:0000256" key="1">
    <source>
        <dbReference type="ARBA" id="ARBA00004240"/>
    </source>
</evidence>
<feature type="domain" description="MRH" evidence="6">
    <location>
        <begin position="233"/>
        <end position="401"/>
    </location>
</feature>
<evidence type="ECO:0000313" key="7">
    <source>
        <dbReference type="EMBL" id="CCA17492.1"/>
    </source>
</evidence>
<dbReference type="Pfam" id="PF07915">
    <property type="entry name" value="PRKCSH"/>
    <property type="match status" value="1"/>
</dbReference>
<protein>
    <submittedName>
        <fullName evidence="7">Uncharacterized protein AlNc14C36G3161</fullName>
    </submittedName>
</protein>
<dbReference type="GO" id="GO:0030968">
    <property type="term" value="P:endoplasmic reticulum unfolded protein response"/>
    <property type="evidence" value="ECO:0007669"/>
    <property type="project" value="InterPro"/>
</dbReference>
<dbReference type="PANTHER" id="PTHR15414">
    <property type="entry name" value="OS-9-RELATED"/>
    <property type="match status" value="1"/>
</dbReference>
<gene>
    <name evidence="7" type="primary">AlNc14C36G3161</name>
    <name evidence="7" type="ORF">ALNC14_036350</name>
</gene>
<dbReference type="GO" id="GO:0005788">
    <property type="term" value="C:endoplasmic reticulum lumen"/>
    <property type="evidence" value="ECO:0007669"/>
    <property type="project" value="TreeGrafter"/>
</dbReference>
<keyword evidence="4" id="KW-1015">Disulfide bond</keyword>
<evidence type="ECO:0000256" key="4">
    <source>
        <dbReference type="ARBA" id="ARBA00023157"/>
    </source>
</evidence>
<organism evidence="7">
    <name type="scientific">Albugo laibachii Nc14</name>
    <dbReference type="NCBI Taxonomy" id="890382"/>
    <lineage>
        <taxon>Eukaryota</taxon>
        <taxon>Sar</taxon>
        <taxon>Stramenopiles</taxon>
        <taxon>Oomycota</taxon>
        <taxon>Peronosporomycetes</taxon>
        <taxon>Albuginales</taxon>
        <taxon>Albuginaceae</taxon>
        <taxon>Albugo</taxon>
    </lineage>
</organism>
<feature type="signal peptide" evidence="5">
    <location>
        <begin position="1"/>
        <end position="21"/>
    </location>
</feature>
<reference evidence="7" key="1">
    <citation type="journal article" date="2011" name="PLoS Biol.">
        <title>Gene gain and loss during evolution of obligate parasitism in the white rust pathogen of Arabidopsis thaliana.</title>
        <authorList>
            <person name="Kemen E."/>
            <person name="Gardiner A."/>
            <person name="Schultz-Larsen T."/>
            <person name="Kemen A.C."/>
            <person name="Balmuth A.L."/>
            <person name="Robert-Seilaniantz A."/>
            <person name="Bailey K."/>
            <person name="Holub E."/>
            <person name="Studholme D.J."/>
            <person name="Maclean D."/>
            <person name="Jones J.D."/>
        </authorList>
    </citation>
    <scope>NUCLEOTIDE SEQUENCE</scope>
</reference>
<sequence>MRAFITCVLTFRSCCSLLSLASRELEERKSNNVVQVHESLDDIEDDKEKIRLSASTIMTTKAGQRLECFLPDTVEPDAKDSHHVKEKVRLAYGNNAFHHIKPGCLLYSEKNVRSLHEVCPGLVIRKISSKDLSDEDLLSIESNGDLSSLNQREHAKKHYFISADLALADDYNGEKRVESLDFDTQETVFTQYFVSSVQKDKFSEPTYKVQYICQTGSHSGDEIVAVHTSKSDSSMSFLLASRVFCDRRYTSNYGDLYPVASAIMADLSKHACVKRIDGWWSYEICLNVNIRQYHEQDGQITANFVLGNFDHSENENLLKTGKAMVFEHIDSTEHVMKPALVQIYNDGTTCEGESDDAKLRESKVYIFCERKNVDTIQILSIGETQTCQYSIKISTAAVCNHPHFIPSTAATENQSKIVHCVPEQLSR</sequence>
<dbReference type="SUPFAM" id="SSF50911">
    <property type="entry name" value="Mannose 6-phosphate receptor domain"/>
    <property type="match status" value="1"/>
</dbReference>
<dbReference type="InterPro" id="IPR009011">
    <property type="entry name" value="Man6P_isomerase_rcpt-bd_dom_sf"/>
</dbReference>
<comment type="subcellular location">
    <subcellularLocation>
        <location evidence="1">Endoplasmic reticulum</location>
    </subcellularLocation>
</comment>
<dbReference type="InterPro" id="IPR012913">
    <property type="entry name" value="OS9-like_dom"/>
</dbReference>
<dbReference type="PANTHER" id="PTHR15414:SF0">
    <property type="entry name" value="ENDOPLASMIC RETICULUM LECTIN 1"/>
    <property type="match status" value="1"/>
</dbReference>
<feature type="chain" id="PRO_5003259236" evidence="5">
    <location>
        <begin position="22"/>
        <end position="427"/>
    </location>
</feature>
<keyword evidence="3" id="KW-0256">Endoplasmic reticulum</keyword>
<evidence type="ECO:0000256" key="2">
    <source>
        <dbReference type="ARBA" id="ARBA00022729"/>
    </source>
</evidence>
<dbReference type="InterPro" id="IPR044865">
    <property type="entry name" value="MRH_dom"/>
</dbReference>
<evidence type="ECO:0000256" key="5">
    <source>
        <dbReference type="SAM" id="SignalP"/>
    </source>
</evidence>
<dbReference type="GO" id="GO:0030970">
    <property type="term" value="P:retrograde protein transport, ER to cytosol"/>
    <property type="evidence" value="ECO:0007669"/>
    <property type="project" value="TreeGrafter"/>
</dbReference>
<accession>F0W8N5</accession>
<proteinExistence type="predicted"/>
<dbReference type="Gene3D" id="2.70.130.10">
    <property type="entry name" value="Mannose-6-phosphate receptor binding domain"/>
    <property type="match status" value="1"/>
</dbReference>
<evidence type="ECO:0000259" key="6">
    <source>
        <dbReference type="PROSITE" id="PS51914"/>
    </source>
</evidence>